<gene>
    <name evidence="10" type="ORF">LCGC14_0621610</name>
</gene>
<dbReference type="InterPro" id="IPR015262">
    <property type="entry name" value="tRNA_Ile_lys_synt_subst-bd"/>
</dbReference>
<keyword evidence="4" id="KW-0436">Ligase</keyword>
<dbReference type="NCBIfam" id="TIGR02433">
    <property type="entry name" value="lysidine_TilS_C"/>
    <property type="match status" value="1"/>
</dbReference>
<feature type="domain" description="Lysidine-tRNA(Ile) synthetase C-terminal" evidence="9">
    <location>
        <begin position="254"/>
        <end position="326"/>
    </location>
</feature>
<organism evidence="10">
    <name type="scientific">marine sediment metagenome</name>
    <dbReference type="NCBI Taxonomy" id="412755"/>
    <lineage>
        <taxon>unclassified sequences</taxon>
        <taxon>metagenomes</taxon>
        <taxon>ecological metagenomes</taxon>
    </lineage>
</organism>
<evidence type="ECO:0000256" key="5">
    <source>
        <dbReference type="ARBA" id="ARBA00022694"/>
    </source>
</evidence>
<keyword evidence="6" id="KW-0547">Nucleotide-binding</keyword>
<reference evidence="10" key="1">
    <citation type="journal article" date="2015" name="Nature">
        <title>Complex archaea that bridge the gap between prokaryotes and eukaryotes.</title>
        <authorList>
            <person name="Spang A."/>
            <person name="Saw J.H."/>
            <person name="Jorgensen S.L."/>
            <person name="Zaremba-Niedzwiedzka K."/>
            <person name="Martijn J."/>
            <person name="Lind A.E."/>
            <person name="van Eijk R."/>
            <person name="Schleper C."/>
            <person name="Guy L."/>
            <person name="Ettema T.J."/>
        </authorList>
    </citation>
    <scope>NUCLEOTIDE SEQUENCE</scope>
</reference>
<dbReference type="EMBL" id="LAZR01001058">
    <property type="protein sequence ID" value="KKN51565.1"/>
    <property type="molecule type" value="Genomic_DNA"/>
</dbReference>
<dbReference type="Gene3D" id="1.20.59.20">
    <property type="match status" value="1"/>
</dbReference>
<protein>
    <recommendedName>
        <fullName evidence="2">tRNA(Ile)-lysidine synthetase</fullName>
        <ecNumber evidence="2">6.3.4.19</ecNumber>
    </recommendedName>
</protein>
<dbReference type="InterPro" id="IPR012796">
    <property type="entry name" value="Lysidine-tRNA-synth_C"/>
</dbReference>
<dbReference type="SUPFAM" id="SSF56037">
    <property type="entry name" value="PheT/TilS domain"/>
    <property type="match status" value="1"/>
</dbReference>
<keyword evidence="7" id="KW-0067">ATP-binding</keyword>
<accession>A0A0F9R4Q6</accession>
<evidence type="ECO:0000313" key="10">
    <source>
        <dbReference type="EMBL" id="KKN51565.1"/>
    </source>
</evidence>
<dbReference type="NCBIfam" id="TIGR02432">
    <property type="entry name" value="lysidine_TilS_N"/>
    <property type="match status" value="1"/>
</dbReference>
<dbReference type="Pfam" id="PF01171">
    <property type="entry name" value="ATP_bind_3"/>
    <property type="match status" value="1"/>
</dbReference>
<comment type="subcellular location">
    <subcellularLocation>
        <location evidence="1">Cytoplasm</location>
    </subcellularLocation>
</comment>
<dbReference type="CDD" id="cd01992">
    <property type="entry name" value="TilS_N"/>
    <property type="match status" value="1"/>
</dbReference>
<evidence type="ECO:0000256" key="6">
    <source>
        <dbReference type="ARBA" id="ARBA00022741"/>
    </source>
</evidence>
<name>A0A0F9R4Q6_9ZZZZ</name>
<dbReference type="InterPro" id="IPR012094">
    <property type="entry name" value="tRNA_Ile_lys_synt"/>
</dbReference>
<evidence type="ECO:0000256" key="3">
    <source>
        <dbReference type="ARBA" id="ARBA00022490"/>
    </source>
</evidence>
<keyword evidence="3" id="KW-0963">Cytoplasm</keyword>
<comment type="caution">
    <text evidence="10">The sequence shown here is derived from an EMBL/GenBank/DDBJ whole genome shotgun (WGS) entry which is preliminary data.</text>
</comment>
<dbReference type="SMART" id="SM00977">
    <property type="entry name" value="TilS_C"/>
    <property type="match status" value="1"/>
</dbReference>
<keyword evidence="5" id="KW-0819">tRNA processing</keyword>
<dbReference type="Pfam" id="PF11734">
    <property type="entry name" value="TilS_C"/>
    <property type="match status" value="1"/>
</dbReference>
<comment type="catalytic activity">
    <reaction evidence="8">
        <text>cytidine(34) in tRNA(Ile2) + L-lysine + ATP = lysidine(34) in tRNA(Ile2) + AMP + diphosphate + H(+)</text>
        <dbReference type="Rhea" id="RHEA:43744"/>
        <dbReference type="Rhea" id="RHEA-COMP:10625"/>
        <dbReference type="Rhea" id="RHEA-COMP:10670"/>
        <dbReference type="ChEBI" id="CHEBI:15378"/>
        <dbReference type="ChEBI" id="CHEBI:30616"/>
        <dbReference type="ChEBI" id="CHEBI:32551"/>
        <dbReference type="ChEBI" id="CHEBI:33019"/>
        <dbReference type="ChEBI" id="CHEBI:82748"/>
        <dbReference type="ChEBI" id="CHEBI:83665"/>
        <dbReference type="ChEBI" id="CHEBI:456215"/>
        <dbReference type="EC" id="6.3.4.19"/>
    </reaction>
</comment>
<dbReference type="PANTHER" id="PTHR43033:SF1">
    <property type="entry name" value="TRNA(ILE)-LYSIDINE SYNTHASE-RELATED"/>
    <property type="match status" value="1"/>
</dbReference>
<evidence type="ECO:0000256" key="2">
    <source>
        <dbReference type="ARBA" id="ARBA00013267"/>
    </source>
</evidence>
<evidence type="ECO:0000256" key="8">
    <source>
        <dbReference type="ARBA" id="ARBA00048539"/>
    </source>
</evidence>
<dbReference type="Pfam" id="PF09179">
    <property type="entry name" value="TilS"/>
    <property type="match status" value="1"/>
</dbReference>
<dbReference type="GO" id="GO:0005524">
    <property type="term" value="F:ATP binding"/>
    <property type="evidence" value="ECO:0007669"/>
    <property type="project" value="UniProtKB-KW"/>
</dbReference>
<dbReference type="GO" id="GO:0008033">
    <property type="term" value="P:tRNA processing"/>
    <property type="evidence" value="ECO:0007669"/>
    <property type="project" value="UniProtKB-KW"/>
</dbReference>
<dbReference type="InterPro" id="IPR011063">
    <property type="entry name" value="TilS/TtcA_N"/>
</dbReference>
<dbReference type="GO" id="GO:0005737">
    <property type="term" value="C:cytoplasm"/>
    <property type="evidence" value="ECO:0007669"/>
    <property type="project" value="UniProtKB-SubCell"/>
</dbReference>
<dbReference type="EC" id="6.3.4.19" evidence="2"/>
<feature type="non-terminal residue" evidence="10">
    <location>
        <position position="1"/>
    </location>
</feature>
<sequence length="331" mass="37406">ALSANEVLVTAQHQNDQAETFLLQLLRGAGPKGLSAMPEVGELEGMRVIRPLLTVTQQSIIAYAQHHKLRWIDDPSNQNTHFNRNYIRHRVWPILDERWPMATQLISRSASHCNEAVSLMADLAAIDEKTCSINNQRLSINALKKLSEERQRNLLRFCIEKQKLTLPSTLVLQRIIDEVIGAAEDAEPFVTWQGAEVRRYRDELYIQAPNPNLREMHSQTITDTQTKRLNASSQLIWTSTYGKGLSDAVISAGLSLRFREGGERIRIDGHSHHKSLKHLFQEWAVPPWQRDHIPLLFAGDELVAVVGYAYADGYAVDNGGTGWIAQLFTDS</sequence>
<dbReference type="SUPFAM" id="SSF82829">
    <property type="entry name" value="MesJ substrate recognition domain-like"/>
    <property type="match status" value="1"/>
</dbReference>
<evidence type="ECO:0000256" key="7">
    <source>
        <dbReference type="ARBA" id="ARBA00022840"/>
    </source>
</evidence>
<dbReference type="SUPFAM" id="SSF52402">
    <property type="entry name" value="Adenine nucleotide alpha hydrolases-like"/>
    <property type="match status" value="1"/>
</dbReference>
<proteinExistence type="predicted"/>
<evidence type="ECO:0000256" key="4">
    <source>
        <dbReference type="ARBA" id="ARBA00022598"/>
    </source>
</evidence>
<dbReference type="Gene3D" id="3.40.50.620">
    <property type="entry name" value="HUPs"/>
    <property type="match status" value="1"/>
</dbReference>
<dbReference type="InterPro" id="IPR014729">
    <property type="entry name" value="Rossmann-like_a/b/a_fold"/>
</dbReference>
<evidence type="ECO:0000259" key="9">
    <source>
        <dbReference type="SMART" id="SM00977"/>
    </source>
</evidence>
<dbReference type="GO" id="GO:0032267">
    <property type="term" value="F:tRNA(Ile)-lysidine synthase activity"/>
    <property type="evidence" value="ECO:0007669"/>
    <property type="project" value="UniProtKB-EC"/>
</dbReference>
<dbReference type="InterPro" id="IPR012795">
    <property type="entry name" value="tRNA_Ile_lys_synt_N"/>
</dbReference>
<dbReference type="AlphaFoldDB" id="A0A0F9R4Q6"/>
<evidence type="ECO:0000256" key="1">
    <source>
        <dbReference type="ARBA" id="ARBA00004496"/>
    </source>
</evidence>
<dbReference type="PANTHER" id="PTHR43033">
    <property type="entry name" value="TRNA(ILE)-LYSIDINE SYNTHASE-RELATED"/>
    <property type="match status" value="1"/>
</dbReference>